<keyword evidence="1" id="KW-0812">Transmembrane</keyword>
<evidence type="ECO:0000313" key="3">
    <source>
        <dbReference type="Proteomes" id="UP000244928"/>
    </source>
</evidence>
<name>A0A2S1R4S1_9ACTN</name>
<gene>
    <name evidence="2" type="ORF">A6035_02750</name>
</gene>
<reference evidence="2 3" key="1">
    <citation type="submission" date="2016-04" db="EMBL/GenBank/DDBJ databases">
        <title>Complete genome sequence of Dietzia lutea YIM 80766T, a strain isolated from desert soil in Egypt.</title>
        <authorList>
            <person name="Zhao J."/>
            <person name="Hu B."/>
            <person name="Geng S."/>
            <person name="Nie Y."/>
            <person name="Tang Y."/>
        </authorList>
    </citation>
    <scope>NUCLEOTIDE SEQUENCE [LARGE SCALE GENOMIC DNA]</scope>
    <source>
        <strain evidence="2 3">YIM 80766</strain>
    </source>
</reference>
<sequence>MTAALVSVAVALLVWPGGRAADRLSALESGEAGVRGVRGEPGRAAGDSAAGGAIGSAGAATGAAQRIGALGGLLLQLPAGLSWPVAAGLVGLVGAGPLHACAAAVLGGVAADLHGRATERRSRLSRLGAWERALDDAGSALRAGAGPGAALGRAADAAAVHDPQVAGLLTAAGSHARLGGDVTAALLPAGAGATGPTGTAAANGSNRDRGGDRVPGELAGAWLLATRHGVELADVVDGLRADVASRRERAVRVHATLAGPRATAVILTALPGLGVLLGAGFGADPLGVLLGGTLGGALCLAGAVLLAAGLLWTDRIAGGAGR</sequence>
<feature type="transmembrane region" description="Helical" evidence="1">
    <location>
        <begin position="289"/>
        <end position="312"/>
    </location>
</feature>
<organism evidence="2 3">
    <name type="scientific">Dietzia lutea</name>
    <dbReference type="NCBI Taxonomy" id="546160"/>
    <lineage>
        <taxon>Bacteria</taxon>
        <taxon>Bacillati</taxon>
        <taxon>Actinomycetota</taxon>
        <taxon>Actinomycetes</taxon>
        <taxon>Mycobacteriales</taxon>
        <taxon>Dietziaceae</taxon>
        <taxon>Dietzia</taxon>
    </lineage>
</organism>
<dbReference type="PANTHER" id="PTHR35007">
    <property type="entry name" value="INTEGRAL MEMBRANE PROTEIN-RELATED"/>
    <property type="match status" value="1"/>
</dbReference>
<dbReference type="PANTHER" id="PTHR35007:SF4">
    <property type="entry name" value="CONSERVED TRANSMEMBRANE PROTEIN-RELATED"/>
    <property type="match status" value="1"/>
</dbReference>
<evidence type="ECO:0000313" key="2">
    <source>
        <dbReference type="EMBL" id="AWH91261.1"/>
    </source>
</evidence>
<accession>A0A2S1R4S1</accession>
<keyword evidence="1" id="KW-1133">Transmembrane helix</keyword>
<evidence type="ECO:0000256" key="1">
    <source>
        <dbReference type="SAM" id="Phobius"/>
    </source>
</evidence>
<dbReference type="AlphaFoldDB" id="A0A2S1R4S1"/>
<feature type="transmembrane region" description="Helical" evidence="1">
    <location>
        <begin position="262"/>
        <end position="283"/>
    </location>
</feature>
<keyword evidence="1" id="KW-0472">Membrane</keyword>
<dbReference type="EMBL" id="CP015449">
    <property type="protein sequence ID" value="AWH91261.1"/>
    <property type="molecule type" value="Genomic_DNA"/>
</dbReference>
<feature type="transmembrane region" description="Helical" evidence="1">
    <location>
        <begin position="85"/>
        <end position="113"/>
    </location>
</feature>
<dbReference type="Proteomes" id="UP000244928">
    <property type="component" value="Chromosome"/>
</dbReference>
<dbReference type="RefSeq" id="WP_108846526.1">
    <property type="nucleotide sequence ID" value="NZ_CP015449.1"/>
</dbReference>
<evidence type="ECO:0008006" key="4">
    <source>
        <dbReference type="Google" id="ProtNLM"/>
    </source>
</evidence>
<dbReference type="KEGG" id="dlu:A6035_02750"/>
<keyword evidence="3" id="KW-1185">Reference proteome</keyword>
<proteinExistence type="predicted"/>
<protein>
    <recommendedName>
        <fullName evidence="4">Type II secretion system protein GspF domain-containing protein</fullName>
    </recommendedName>
</protein>